<feature type="transmembrane region" description="Helical" evidence="1">
    <location>
        <begin position="126"/>
        <end position="151"/>
    </location>
</feature>
<dbReference type="EMBL" id="NKHF01000042">
    <property type="protein sequence ID" value="PCK31973.1"/>
    <property type="molecule type" value="Genomic_DNA"/>
</dbReference>
<dbReference type="AlphaFoldDB" id="A0A2A5JR97"/>
<sequence>MLDTWKPIQMFFAEHSVWISLCAVVICYLLGDKKSLRYALLVAVFYILGTFTSDYIRAIDDVRIYRYIFWALNDIIFMGIVAYWALKDKMYMWQSILAQLIIVPAPIMQLFRLVDRHLMDLSFSTQLYITIIPIVNVATLCLAFVPVFLLWKLKTERKEPGKALDKVEASR</sequence>
<keyword evidence="3" id="KW-1185">Reference proteome</keyword>
<accession>A0A2A5JR97</accession>
<gene>
    <name evidence="2" type="ORF">CEX98_09590</name>
</gene>
<keyword evidence="1" id="KW-0812">Transmembrane</keyword>
<evidence type="ECO:0000313" key="3">
    <source>
        <dbReference type="Proteomes" id="UP000228621"/>
    </source>
</evidence>
<keyword evidence="1" id="KW-1133">Transmembrane helix</keyword>
<proteinExistence type="predicted"/>
<keyword evidence="1" id="KW-0472">Membrane</keyword>
<dbReference type="OrthoDB" id="6306757at2"/>
<evidence type="ECO:0000256" key="1">
    <source>
        <dbReference type="SAM" id="Phobius"/>
    </source>
</evidence>
<reference evidence="3" key="1">
    <citation type="journal article" date="2019" name="Genome Announc.">
        <title>Draft Genome Sequence of Pseudoalteromonas piscicida Strain 36Y ROTHPW, an Hypersaline Seawater Isolate from the South Coast of Sonora, Mexico.</title>
        <authorList>
            <person name="Sanchez-Diaz R."/>
            <person name="Molina-Garza Z.J."/>
            <person name="Cruz-Suarez L.E."/>
            <person name="Selvin J."/>
            <person name="Kiran G.S."/>
            <person name="Ibarra-Gamez J.C."/>
            <person name="Gomez-Gil B."/>
            <person name="Galaviz-Silva L."/>
        </authorList>
    </citation>
    <scope>NUCLEOTIDE SEQUENCE [LARGE SCALE GENOMIC DNA]</scope>
    <source>
        <strain evidence="3">36Y_RITHPW</strain>
    </source>
</reference>
<feature type="transmembrane region" description="Helical" evidence="1">
    <location>
        <begin position="38"/>
        <end position="58"/>
    </location>
</feature>
<evidence type="ECO:0000313" key="2">
    <source>
        <dbReference type="EMBL" id="PCK31973.1"/>
    </source>
</evidence>
<protein>
    <submittedName>
        <fullName evidence="2">Uncharacterized protein</fullName>
    </submittedName>
</protein>
<feature type="transmembrane region" description="Helical" evidence="1">
    <location>
        <begin position="96"/>
        <end position="114"/>
    </location>
</feature>
<feature type="transmembrane region" description="Helical" evidence="1">
    <location>
        <begin position="64"/>
        <end position="84"/>
    </location>
</feature>
<organism evidence="2 3">
    <name type="scientific">Pseudoalteromonas piscicida</name>
    <dbReference type="NCBI Taxonomy" id="43662"/>
    <lineage>
        <taxon>Bacteria</taxon>
        <taxon>Pseudomonadati</taxon>
        <taxon>Pseudomonadota</taxon>
        <taxon>Gammaproteobacteria</taxon>
        <taxon>Alteromonadales</taxon>
        <taxon>Pseudoalteromonadaceae</taxon>
        <taxon>Pseudoalteromonas</taxon>
    </lineage>
</organism>
<name>A0A2A5JR97_PSEO7</name>
<feature type="transmembrane region" description="Helical" evidence="1">
    <location>
        <begin position="12"/>
        <end position="31"/>
    </location>
</feature>
<dbReference type="Proteomes" id="UP000228621">
    <property type="component" value="Unassembled WGS sequence"/>
</dbReference>
<comment type="caution">
    <text evidence="2">The sequence shown here is derived from an EMBL/GenBank/DDBJ whole genome shotgun (WGS) entry which is preliminary data.</text>
</comment>